<evidence type="ECO:0000256" key="5">
    <source>
        <dbReference type="SAM" id="Coils"/>
    </source>
</evidence>
<proteinExistence type="predicted"/>
<evidence type="ECO:0000259" key="9">
    <source>
        <dbReference type="PROSITE" id="PS51848"/>
    </source>
</evidence>
<feature type="compositionally biased region" description="Pro residues" evidence="6">
    <location>
        <begin position="258"/>
        <end position="272"/>
    </location>
</feature>
<keyword evidence="4 5" id="KW-0175">Coiled coil</keyword>
<feature type="region of interest" description="Disordered" evidence="6">
    <location>
        <begin position="639"/>
        <end position="660"/>
    </location>
</feature>
<keyword evidence="2" id="KW-0597">Phosphoprotein</keyword>
<dbReference type="InterPro" id="IPR022735">
    <property type="entry name" value="bMERB_dom"/>
</dbReference>
<feature type="coiled-coil region" evidence="5">
    <location>
        <begin position="1336"/>
        <end position="1376"/>
    </location>
</feature>
<feature type="compositionally biased region" description="Polar residues" evidence="6">
    <location>
        <begin position="383"/>
        <end position="393"/>
    </location>
</feature>
<dbReference type="InterPro" id="IPR036872">
    <property type="entry name" value="CH_dom_sf"/>
</dbReference>
<dbReference type="Pfam" id="PF10358">
    <property type="entry name" value="NT-C2"/>
    <property type="match status" value="1"/>
</dbReference>
<evidence type="ECO:0000259" key="8">
    <source>
        <dbReference type="PROSITE" id="PS51840"/>
    </source>
</evidence>
<dbReference type="Pfam" id="PF00307">
    <property type="entry name" value="CH"/>
    <property type="match status" value="1"/>
</dbReference>
<feature type="region of interest" description="Disordered" evidence="6">
    <location>
        <begin position="183"/>
        <end position="285"/>
    </location>
</feature>
<evidence type="ECO:0000256" key="3">
    <source>
        <dbReference type="ARBA" id="ARBA00022753"/>
    </source>
</evidence>
<feature type="region of interest" description="Disordered" evidence="6">
    <location>
        <begin position="434"/>
        <end position="486"/>
    </location>
</feature>
<reference evidence="11" key="1">
    <citation type="submission" date="2025-08" db="UniProtKB">
        <authorList>
            <consortium name="RefSeq"/>
        </authorList>
    </citation>
    <scope>IDENTIFICATION</scope>
</reference>
<feature type="domain" description="C2 NT-type" evidence="8">
    <location>
        <begin position="8"/>
        <end position="157"/>
    </location>
</feature>
<evidence type="ECO:0000256" key="4">
    <source>
        <dbReference type="ARBA" id="ARBA00023054"/>
    </source>
</evidence>
<accession>A0A6P8H2P2</accession>
<dbReference type="InterPro" id="IPR001715">
    <property type="entry name" value="CH_dom"/>
</dbReference>
<dbReference type="Proteomes" id="UP000515152">
    <property type="component" value="Chromosome 18"/>
</dbReference>
<dbReference type="GO" id="GO:0005768">
    <property type="term" value="C:endosome"/>
    <property type="evidence" value="ECO:0007669"/>
    <property type="project" value="UniProtKB-SubCell"/>
</dbReference>
<dbReference type="SMART" id="SM01203">
    <property type="entry name" value="DUF3585"/>
    <property type="match status" value="1"/>
</dbReference>
<dbReference type="PROSITE" id="PS51848">
    <property type="entry name" value="BMERB"/>
    <property type="match status" value="1"/>
</dbReference>
<feature type="compositionally biased region" description="Polar residues" evidence="6">
    <location>
        <begin position="1252"/>
        <end position="1262"/>
    </location>
</feature>
<feature type="region of interest" description="Disordered" evidence="6">
    <location>
        <begin position="571"/>
        <end position="618"/>
    </location>
</feature>
<dbReference type="PANTHER" id="PTHR23167:SF91">
    <property type="entry name" value="EH DOMAIN-BINDING PROTEIN 1-LIKE PROTEIN 1"/>
    <property type="match status" value="1"/>
</dbReference>
<feature type="compositionally biased region" description="Pro residues" evidence="6">
    <location>
        <begin position="344"/>
        <end position="354"/>
    </location>
</feature>
<gene>
    <name evidence="11" type="primary">ehbp1l1a</name>
</gene>
<feature type="region of interest" description="Disordered" evidence="6">
    <location>
        <begin position="1111"/>
        <end position="1131"/>
    </location>
</feature>
<keyword evidence="10" id="KW-1185">Reference proteome</keyword>
<sequence>MTSVWKRLQRVGKRASKFQFAATFQDLTVECTNKWQPDKLRVVWTRRNRRICTKLHGWQPGIKNPYRGMVVWQAPESVDITVTLFKDPNADEFEDKDWTFIIENETKGHRKVLASVDVNMRRYASATPAQYELSLKMKPLSVKVVEATLKLTLSCVFLKEGKATDEDMQSLASLMSLKQSDIGNLDDFSDEEEDRRASTGSATVSPTAAPHTPSRRVRDAGTTHTAPTEMERKSTFTVTPPNPSLQSLPPLPLSITPSAPPLFPPPPHPAAPRPAGSDPQQARPSHYSFTLPAFIKAHPPVLPKIFQPPAGSAPVYVTRRPQRSSGDPSLMEHRPHAEAAMAAPIPPPPPPRPRPLSFTGPSTPPHPSPLSSSPPQVALPLDGTQTVTYSAARSSAWRPHSFPSLRSSVHSPPPHLETSPPVVASIPALRHSKSYRDSLAEPGSALTRPTSLPSEPEPASWQNEWRSPKHTTPLAPPPVLCPTTTTTDTSEVVPLQSVQGLETLCKPASSLSPPPVQTPPSSVQTTPPVQTPPSSVQTTHLVQPSVSMQTNPGVPSSAVVQSAFTVQATVHAPPPSVETPPDAQASPPVFTDSTTESDLPPLIPPLAQATPPEQSPLSAISPPPEIFCSVLPPPLSLSPPNAHSLSLSASPVPAPAAFSDSPDPLPSVQILSSYPAVSLPDPLVHAHVPASMTSPPVTTPLSDAPSLTPADSIPASCSSSASPPLSPAVCVSPIPCPAPLPVVSVDVRASCTAPGPAPASPAASVVSSSDSSPAVPVCKWRHQVVPTVVRPNVRRPQVTPAVETLVPMPVPSPLSPTPAVLSPLPPAISSPPLQAQAPISLQPGPVSASLFDTQTEFQRQLSTLTEEEHSSSLSPTEEKQTNLGRPESKAYERKREGDSVFGLEVVKAAKGHQGAAEDSSLPVARPRMKKRLSGSVPEDSSPTGQEELSDVPAVVPRRSKKKLIADPVDLQGRGSAGDTAGGDADTARFQEAPSLVNSSQSLLQWCQEVTQGHKGVKITNFSTSWRNGLAFCAILHHFHPDKINFEMLDPYDIKHNNKKAFDGFAELGITRLMEPSDMVLLAVPDRLIVMTYLNQIRTNLTGQELSVRQIGRDSSESSYAVGTTEAPDTEATARYCDEQLQRSGITLEAHGSRPAESGGSQERERDATSATNGDVVPPPRAKRTQAVAAVAGASGVGMGTAGFVPPPRSHSTLSKSGFGHVKDADLVRKRRSQIRGDSMDESELSEAPSKSEIASSQMSVLRPDSQNIELEEESRMAGEECQDTSQYVLSEMQALEMEQRQIDRRAGYVEKKLRTLMESGTDRIEEEKLIQEWFMLVNKKNALIRRQDQLQLLQEEQDLERRLELLKRELQDLMAVEDWQKTQAHKHREQLLLKELVSLVDKRDELVHDMDARERGALEEDERLERGLEQRRRKYGSRKEKCSIQ</sequence>
<dbReference type="GeneID" id="105904864"/>
<feature type="domain" description="BMERB" evidence="9">
    <location>
        <begin position="1275"/>
        <end position="1426"/>
    </location>
</feature>
<feature type="compositionally biased region" description="Low complexity" evidence="6">
    <location>
        <begin position="519"/>
        <end position="539"/>
    </location>
</feature>
<evidence type="ECO:0000259" key="7">
    <source>
        <dbReference type="PROSITE" id="PS50021"/>
    </source>
</evidence>
<dbReference type="RefSeq" id="XP_031441455.1">
    <property type="nucleotide sequence ID" value="XM_031585595.2"/>
</dbReference>
<feature type="region of interest" description="Disordered" evidence="6">
    <location>
        <begin position="695"/>
        <end position="718"/>
    </location>
</feature>
<feature type="domain" description="Calponin-homology (CH)" evidence="7">
    <location>
        <begin position="996"/>
        <end position="1101"/>
    </location>
</feature>
<evidence type="ECO:0000256" key="1">
    <source>
        <dbReference type="ARBA" id="ARBA00004177"/>
    </source>
</evidence>
<feature type="region of interest" description="Disordered" evidence="6">
    <location>
        <begin position="909"/>
        <end position="985"/>
    </location>
</feature>
<dbReference type="InterPro" id="IPR050540">
    <property type="entry name" value="F-actin_Monoox_Mical"/>
</dbReference>
<feature type="region of interest" description="Disordered" evidence="6">
    <location>
        <begin position="1232"/>
        <end position="1262"/>
    </location>
</feature>
<feature type="region of interest" description="Disordered" evidence="6">
    <location>
        <begin position="305"/>
        <end position="421"/>
    </location>
</feature>
<feature type="compositionally biased region" description="Low complexity" evidence="6">
    <location>
        <begin position="709"/>
        <end position="718"/>
    </location>
</feature>
<protein>
    <submittedName>
        <fullName evidence="11">EH domain-binding protein 1-like protein 1 isoform X11</fullName>
    </submittedName>
</protein>
<comment type="subcellular location">
    <subcellularLocation>
        <location evidence="1">Endosome</location>
    </subcellularLocation>
</comment>
<dbReference type="PROSITE" id="PS51840">
    <property type="entry name" value="C2_NT"/>
    <property type="match status" value="1"/>
</dbReference>
<dbReference type="InterPro" id="IPR019448">
    <property type="entry name" value="NT-C2"/>
</dbReference>
<feature type="region of interest" description="Disordered" evidence="6">
    <location>
        <begin position="1144"/>
        <end position="1181"/>
    </location>
</feature>
<dbReference type="SMART" id="SM00033">
    <property type="entry name" value="CH"/>
    <property type="match status" value="1"/>
</dbReference>
<dbReference type="Gene3D" id="1.10.418.10">
    <property type="entry name" value="Calponin-like domain"/>
    <property type="match status" value="1"/>
</dbReference>
<feature type="compositionally biased region" description="Low complexity" evidence="6">
    <location>
        <begin position="244"/>
        <end position="257"/>
    </location>
</feature>
<feature type="compositionally biased region" description="Basic and acidic residues" evidence="6">
    <location>
        <begin position="866"/>
        <end position="897"/>
    </location>
</feature>
<evidence type="ECO:0000313" key="10">
    <source>
        <dbReference type="Proteomes" id="UP000515152"/>
    </source>
</evidence>
<dbReference type="SUPFAM" id="SSF47576">
    <property type="entry name" value="Calponin-homology domain, CH-domain"/>
    <property type="match status" value="1"/>
</dbReference>
<dbReference type="FunFam" id="1.10.418.10:FF:000023">
    <property type="entry name" value="EH domain-binding protein 1 isoform X1"/>
    <property type="match status" value="1"/>
</dbReference>
<evidence type="ECO:0000256" key="6">
    <source>
        <dbReference type="SAM" id="MobiDB-lite"/>
    </source>
</evidence>
<dbReference type="PANTHER" id="PTHR23167">
    <property type="entry name" value="CALPONIN HOMOLOGY DOMAIN-CONTAINING PROTEIN DDB_G0272472-RELATED"/>
    <property type="match status" value="1"/>
</dbReference>
<dbReference type="Pfam" id="PF12130">
    <property type="entry name" value="bMERB_dom"/>
    <property type="match status" value="1"/>
</dbReference>
<evidence type="ECO:0000256" key="2">
    <source>
        <dbReference type="ARBA" id="ARBA00022553"/>
    </source>
</evidence>
<name>A0A6P8H2P2_CLUHA</name>
<feature type="region of interest" description="Disordered" evidence="6">
    <location>
        <begin position="860"/>
        <end position="897"/>
    </location>
</feature>
<dbReference type="CTD" id="557083"/>
<dbReference type="PROSITE" id="PS50021">
    <property type="entry name" value="CH"/>
    <property type="match status" value="1"/>
</dbReference>
<evidence type="ECO:0000313" key="11">
    <source>
        <dbReference type="RefSeq" id="XP_031441455.1"/>
    </source>
</evidence>
<feature type="region of interest" description="Disordered" evidence="6">
    <location>
        <begin position="505"/>
        <end position="539"/>
    </location>
</feature>
<dbReference type="PRINTS" id="PR01217">
    <property type="entry name" value="PRICHEXTENSN"/>
</dbReference>
<organism evidence="10 11">
    <name type="scientific">Clupea harengus</name>
    <name type="common">Atlantic herring</name>
    <dbReference type="NCBI Taxonomy" id="7950"/>
    <lineage>
        <taxon>Eukaryota</taxon>
        <taxon>Metazoa</taxon>
        <taxon>Chordata</taxon>
        <taxon>Craniata</taxon>
        <taxon>Vertebrata</taxon>
        <taxon>Euteleostomi</taxon>
        <taxon>Actinopterygii</taxon>
        <taxon>Neopterygii</taxon>
        <taxon>Teleostei</taxon>
        <taxon>Clupei</taxon>
        <taxon>Clupeiformes</taxon>
        <taxon>Clupeoidei</taxon>
        <taxon>Clupeidae</taxon>
        <taxon>Clupea</taxon>
    </lineage>
</organism>
<keyword evidence="3" id="KW-0967">Endosome</keyword>